<dbReference type="InterPro" id="IPR036291">
    <property type="entry name" value="NAD(P)-bd_dom_sf"/>
</dbReference>
<dbReference type="Proteomes" id="UP000016534">
    <property type="component" value="Unassembled WGS sequence"/>
</dbReference>
<dbReference type="EMBL" id="AHCF02000017">
    <property type="protein sequence ID" value="ERG61257.1"/>
    <property type="molecule type" value="Genomic_DNA"/>
</dbReference>
<dbReference type="SUPFAM" id="SSF51735">
    <property type="entry name" value="NAD(P)-binding Rossmann-fold domains"/>
    <property type="match status" value="1"/>
</dbReference>
<gene>
    <name evidence="1" type="ORF">PUND_09104</name>
</gene>
<comment type="caution">
    <text evidence="1">The sequence shown here is derived from an EMBL/GenBank/DDBJ whole genome shotgun (WGS) entry which is preliminary data.</text>
</comment>
<evidence type="ECO:0000313" key="2">
    <source>
        <dbReference type="Proteomes" id="UP000016534"/>
    </source>
</evidence>
<name>A0ABN0NIP8_9GAMM</name>
<reference evidence="1" key="1">
    <citation type="journal article" date="2012" name="J. Bacteriol.">
        <title>Genome sequences of type strains of seven species of the marine bacterium Pseudoalteromonas.</title>
        <authorList>
            <person name="Xie B.B."/>
            <person name="Shu Y.L."/>
            <person name="Qin Q.L."/>
            <person name="Rong J.C."/>
            <person name="Zhang X.Y."/>
            <person name="Chen X.L."/>
            <person name="Shi M."/>
            <person name="He H.L."/>
            <person name="Zhou B.C."/>
            <person name="Zhang Y.Z."/>
        </authorList>
    </citation>
    <scope>NUCLEOTIDE SEQUENCE [LARGE SCALE GENOMIC DNA]</scope>
    <source>
        <strain evidence="1">NCIMB 2128</strain>
    </source>
</reference>
<organism evidence="1 2">
    <name type="scientific">Pseudoalteromonas undina</name>
    <dbReference type="NCBI Taxonomy" id="43660"/>
    <lineage>
        <taxon>Bacteria</taxon>
        <taxon>Pseudomonadati</taxon>
        <taxon>Pseudomonadota</taxon>
        <taxon>Gammaproteobacteria</taxon>
        <taxon>Alteromonadales</taxon>
        <taxon>Pseudoalteromonadaceae</taxon>
        <taxon>Pseudoalteromonas</taxon>
    </lineage>
</organism>
<evidence type="ECO:0000313" key="1">
    <source>
        <dbReference type="EMBL" id="ERG61257.1"/>
    </source>
</evidence>
<reference evidence="1" key="2">
    <citation type="submission" date="2013-04" db="EMBL/GenBank/DDBJ databases">
        <title>Genome sequence of Pseudoalteromonas undina.</title>
        <authorList>
            <person name="Xie B.-B."/>
            <person name="Rong J.-C."/>
            <person name="Qin Q.-L."/>
            <person name="Shu Y.-L."/>
            <person name="Zhang Y.-Z."/>
        </authorList>
    </citation>
    <scope>NUCLEOTIDE SEQUENCE</scope>
    <source>
        <strain evidence="1">NCIMB 2128</strain>
    </source>
</reference>
<keyword evidence="2" id="KW-1185">Reference proteome</keyword>
<dbReference type="Gene3D" id="3.40.50.720">
    <property type="entry name" value="NAD(P)-binding Rossmann-like Domain"/>
    <property type="match status" value="1"/>
</dbReference>
<proteinExistence type="predicted"/>
<accession>A0ABN0NIP8</accession>
<sequence length="120" mass="13666">MLVIAIDDADKTFEIVELANRHYPNLKLAVRAKDRRHAYKLIHHKVDALNRETFDSAMNLVVDALKLLGNDAAAERAGFLFRQPDIESLEQLADIWGDDQSYGIAVRQKMDGLKQLLSQY</sequence>
<protein>
    <submittedName>
        <fullName evidence="1">Potassium or sodium transport protein TrkB</fullName>
    </submittedName>
</protein>